<dbReference type="InterPro" id="IPR001648">
    <property type="entry name" value="Ribosomal_bS18"/>
</dbReference>
<dbReference type="GO" id="GO:0003735">
    <property type="term" value="F:structural constituent of ribosome"/>
    <property type="evidence" value="ECO:0007669"/>
    <property type="project" value="InterPro"/>
</dbReference>
<keyword evidence="2" id="KW-0689">Ribosomal protein</keyword>
<evidence type="ECO:0000256" key="4">
    <source>
        <dbReference type="ARBA" id="ARBA00035264"/>
    </source>
</evidence>
<protein>
    <recommendedName>
        <fullName evidence="4">Small ribosomal subunit protein bS18m</fullName>
    </recommendedName>
</protein>
<dbReference type="PANTHER" id="PTHR13479:SF40">
    <property type="entry name" value="SMALL RIBOSOMAL SUBUNIT PROTEIN BS18M"/>
    <property type="match status" value="1"/>
</dbReference>
<keyword evidence="6" id="KW-1185">Reference proteome</keyword>
<comment type="similarity">
    <text evidence="1">Belongs to the bacterial ribosomal protein bS18 family.</text>
</comment>
<dbReference type="AlphaFoldDB" id="A0A165I3T8"/>
<dbReference type="Gene3D" id="4.10.640.10">
    <property type="entry name" value="Ribosomal protein S18"/>
    <property type="match status" value="1"/>
</dbReference>
<evidence type="ECO:0000313" key="5">
    <source>
        <dbReference type="EMBL" id="KZT12559.1"/>
    </source>
</evidence>
<dbReference type="GO" id="GO:0005763">
    <property type="term" value="C:mitochondrial small ribosomal subunit"/>
    <property type="evidence" value="ECO:0007669"/>
    <property type="project" value="TreeGrafter"/>
</dbReference>
<dbReference type="EMBL" id="KV427605">
    <property type="protein sequence ID" value="KZT12559.1"/>
    <property type="molecule type" value="Genomic_DNA"/>
</dbReference>
<dbReference type="Pfam" id="PF01084">
    <property type="entry name" value="Ribosomal_S18"/>
    <property type="match status" value="1"/>
</dbReference>
<evidence type="ECO:0000313" key="6">
    <source>
        <dbReference type="Proteomes" id="UP000076871"/>
    </source>
</evidence>
<dbReference type="GO" id="GO:0032543">
    <property type="term" value="P:mitochondrial translation"/>
    <property type="evidence" value="ECO:0007669"/>
    <property type="project" value="TreeGrafter"/>
</dbReference>
<dbReference type="Proteomes" id="UP000076871">
    <property type="component" value="Unassembled WGS sequence"/>
</dbReference>
<gene>
    <name evidence="5" type="ORF">LAESUDRAFT_668323</name>
</gene>
<dbReference type="OrthoDB" id="21463at2759"/>
<dbReference type="STRING" id="1314785.A0A165I3T8"/>
<accession>A0A165I3T8</accession>
<dbReference type="GeneID" id="63822400"/>
<dbReference type="InterPro" id="IPR036870">
    <property type="entry name" value="Ribosomal_bS18_sf"/>
</dbReference>
<dbReference type="PANTHER" id="PTHR13479">
    <property type="entry name" value="30S RIBOSOMAL PROTEIN S18"/>
    <property type="match status" value="1"/>
</dbReference>
<name>A0A165I3T8_9APHY</name>
<evidence type="ECO:0000256" key="2">
    <source>
        <dbReference type="ARBA" id="ARBA00022980"/>
    </source>
</evidence>
<dbReference type="GO" id="GO:0070181">
    <property type="term" value="F:small ribosomal subunit rRNA binding"/>
    <property type="evidence" value="ECO:0007669"/>
    <property type="project" value="TreeGrafter"/>
</dbReference>
<evidence type="ECO:0000256" key="3">
    <source>
        <dbReference type="ARBA" id="ARBA00023274"/>
    </source>
</evidence>
<dbReference type="PRINTS" id="PR00974">
    <property type="entry name" value="RIBOSOMALS18"/>
</dbReference>
<proteinExistence type="inferred from homology"/>
<keyword evidence="3" id="KW-0687">Ribonucleoprotein</keyword>
<sequence>MFSLTNSIRAAVRQCQAPSRWRSPVITIASRLNSTSVAGESLGELSELLAKEGNAPSVRDQELLDPVIRGNPNLKGFRSGRFVKPASFTYNQRVRKQRMAKRPLLGPDARESRELDVFYQLELDPLDECMNTSLLSEFVTEMGKIKRRSETKLTWRNQRRVGKAIRRAKMMGLIPILSRRPLSTINEGHYYRRAANFKRTGYLA</sequence>
<organism evidence="5 6">
    <name type="scientific">Laetiporus sulphureus 93-53</name>
    <dbReference type="NCBI Taxonomy" id="1314785"/>
    <lineage>
        <taxon>Eukaryota</taxon>
        <taxon>Fungi</taxon>
        <taxon>Dikarya</taxon>
        <taxon>Basidiomycota</taxon>
        <taxon>Agaricomycotina</taxon>
        <taxon>Agaricomycetes</taxon>
        <taxon>Polyporales</taxon>
        <taxon>Laetiporus</taxon>
    </lineage>
</organism>
<dbReference type="SUPFAM" id="SSF46911">
    <property type="entry name" value="Ribosomal protein S18"/>
    <property type="match status" value="1"/>
</dbReference>
<evidence type="ECO:0000256" key="1">
    <source>
        <dbReference type="ARBA" id="ARBA00005589"/>
    </source>
</evidence>
<dbReference type="RefSeq" id="XP_040770069.1">
    <property type="nucleotide sequence ID" value="XM_040905370.1"/>
</dbReference>
<reference evidence="5 6" key="1">
    <citation type="journal article" date="2016" name="Mol. Biol. Evol.">
        <title>Comparative Genomics of Early-Diverging Mushroom-Forming Fungi Provides Insights into the Origins of Lignocellulose Decay Capabilities.</title>
        <authorList>
            <person name="Nagy L.G."/>
            <person name="Riley R."/>
            <person name="Tritt A."/>
            <person name="Adam C."/>
            <person name="Daum C."/>
            <person name="Floudas D."/>
            <person name="Sun H."/>
            <person name="Yadav J.S."/>
            <person name="Pangilinan J."/>
            <person name="Larsson K.H."/>
            <person name="Matsuura K."/>
            <person name="Barry K."/>
            <person name="Labutti K."/>
            <person name="Kuo R."/>
            <person name="Ohm R.A."/>
            <person name="Bhattacharya S.S."/>
            <person name="Shirouzu T."/>
            <person name="Yoshinaga Y."/>
            <person name="Martin F.M."/>
            <person name="Grigoriev I.V."/>
            <person name="Hibbett D.S."/>
        </authorList>
    </citation>
    <scope>NUCLEOTIDE SEQUENCE [LARGE SCALE GENOMIC DNA]</scope>
    <source>
        <strain evidence="5 6">93-53</strain>
    </source>
</reference>
<dbReference type="InParanoid" id="A0A165I3T8"/>